<protein>
    <submittedName>
        <fullName evidence="1">Uncharacterized protein</fullName>
    </submittedName>
</protein>
<evidence type="ECO:0000313" key="2">
    <source>
        <dbReference type="Proteomes" id="UP000696280"/>
    </source>
</evidence>
<gene>
    <name evidence="1" type="ORF">HYFRA_00013691</name>
</gene>
<sequence>MTQTVQTWAASKIMGASTGITNPRRLSPDCSFVVKRDSWLPASYDESLELSSFLKRHWKNELGKEIIVDGRMRLGYYLWDIGENYDVVSSRFTADIYQSQVRFGAWTRVCAA</sequence>
<accession>A0A9N9LBA5</accession>
<proteinExistence type="predicted"/>
<reference evidence="1" key="1">
    <citation type="submission" date="2021-07" db="EMBL/GenBank/DDBJ databases">
        <authorList>
            <person name="Durling M."/>
        </authorList>
    </citation>
    <scope>NUCLEOTIDE SEQUENCE</scope>
</reference>
<keyword evidence="2" id="KW-1185">Reference proteome</keyword>
<comment type="caution">
    <text evidence="1">The sequence shown here is derived from an EMBL/GenBank/DDBJ whole genome shotgun (WGS) entry which is preliminary data.</text>
</comment>
<dbReference type="EMBL" id="CAJVRL010000119">
    <property type="protein sequence ID" value="CAG8961891.1"/>
    <property type="molecule type" value="Genomic_DNA"/>
</dbReference>
<dbReference type="Proteomes" id="UP000696280">
    <property type="component" value="Unassembled WGS sequence"/>
</dbReference>
<evidence type="ECO:0000313" key="1">
    <source>
        <dbReference type="EMBL" id="CAG8961891.1"/>
    </source>
</evidence>
<name>A0A9N9LBA5_9HELO</name>
<organism evidence="1 2">
    <name type="scientific">Hymenoscyphus fraxineus</name>
    <dbReference type="NCBI Taxonomy" id="746836"/>
    <lineage>
        <taxon>Eukaryota</taxon>
        <taxon>Fungi</taxon>
        <taxon>Dikarya</taxon>
        <taxon>Ascomycota</taxon>
        <taxon>Pezizomycotina</taxon>
        <taxon>Leotiomycetes</taxon>
        <taxon>Helotiales</taxon>
        <taxon>Helotiaceae</taxon>
        <taxon>Hymenoscyphus</taxon>
    </lineage>
</organism>
<dbReference type="AlphaFoldDB" id="A0A9N9LBA5"/>